<dbReference type="Proteomes" id="UP000223749">
    <property type="component" value="Chromosome"/>
</dbReference>
<evidence type="ECO:0000256" key="5">
    <source>
        <dbReference type="ARBA" id="ARBA00023049"/>
    </source>
</evidence>
<evidence type="ECO:0000256" key="3">
    <source>
        <dbReference type="ARBA" id="ARBA00022801"/>
    </source>
</evidence>
<dbReference type="RefSeq" id="WP_099436990.1">
    <property type="nucleotide sequence ID" value="NZ_CP024091.1"/>
</dbReference>
<comment type="similarity">
    <text evidence="6">Belongs to the peptidase M48 family.</text>
</comment>
<organism evidence="9 10">
    <name type="scientific">Pedobacter ginsengisoli</name>
    <dbReference type="NCBI Taxonomy" id="363852"/>
    <lineage>
        <taxon>Bacteria</taxon>
        <taxon>Pseudomonadati</taxon>
        <taxon>Bacteroidota</taxon>
        <taxon>Sphingobacteriia</taxon>
        <taxon>Sphingobacteriales</taxon>
        <taxon>Sphingobacteriaceae</taxon>
        <taxon>Pedobacter</taxon>
    </lineage>
</organism>
<dbReference type="GO" id="GO:0004222">
    <property type="term" value="F:metalloendopeptidase activity"/>
    <property type="evidence" value="ECO:0007669"/>
    <property type="project" value="InterPro"/>
</dbReference>
<keyword evidence="4 6" id="KW-0862">Zinc</keyword>
<name>A0A2D1U091_9SPHI</name>
<dbReference type="CDD" id="cd07331">
    <property type="entry name" value="M48C_Oma1_like"/>
    <property type="match status" value="1"/>
</dbReference>
<dbReference type="GO" id="GO:0046872">
    <property type="term" value="F:metal ion binding"/>
    <property type="evidence" value="ECO:0007669"/>
    <property type="project" value="UniProtKB-KW"/>
</dbReference>
<keyword evidence="2" id="KW-0479">Metal-binding</keyword>
<dbReference type="InterPro" id="IPR001915">
    <property type="entry name" value="Peptidase_M48"/>
</dbReference>
<evidence type="ECO:0000256" key="7">
    <source>
        <dbReference type="SAM" id="SignalP"/>
    </source>
</evidence>
<keyword evidence="10" id="KW-1185">Reference proteome</keyword>
<dbReference type="InterPro" id="IPR051156">
    <property type="entry name" value="Mito/Outer_Membr_Metalloprot"/>
</dbReference>
<gene>
    <name evidence="9" type="ORF">CPT03_00415</name>
</gene>
<reference evidence="9 10" key="1">
    <citation type="submission" date="2017-10" db="EMBL/GenBank/DDBJ databases">
        <title>Whole genome of Pedobacter ginsengisoli T01R-27 isolated from tomato rhizosphere.</title>
        <authorList>
            <person name="Weon H.-Y."/>
            <person name="Lee S.A."/>
            <person name="Sang M.K."/>
            <person name="Song J."/>
        </authorList>
    </citation>
    <scope>NUCLEOTIDE SEQUENCE [LARGE SCALE GENOMIC DNA]</scope>
    <source>
        <strain evidence="9 10">T01R-27</strain>
    </source>
</reference>
<evidence type="ECO:0000313" key="9">
    <source>
        <dbReference type="EMBL" id="ATP55035.1"/>
    </source>
</evidence>
<evidence type="ECO:0000256" key="4">
    <source>
        <dbReference type="ARBA" id="ARBA00022833"/>
    </source>
</evidence>
<accession>A0A2D1U091</accession>
<dbReference type="GO" id="GO:0051603">
    <property type="term" value="P:proteolysis involved in protein catabolic process"/>
    <property type="evidence" value="ECO:0007669"/>
    <property type="project" value="TreeGrafter"/>
</dbReference>
<evidence type="ECO:0000313" key="10">
    <source>
        <dbReference type="Proteomes" id="UP000223749"/>
    </source>
</evidence>
<keyword evidence="3 6" id="KW-0378">Hydrolase</keyword>
<sequence>MKKILIIGVTAIGLAFSSCSTVPLTGRSRLNLVSDDQVLPMAFQAYSEFLTENKTAVLPSTNAQAQRVKRVGNSLILSVKSYMNNNGYADLIKDYKWEVNVVENKEMNAWCMPGGKIVVYTGLLPVTQDDAGLATVMGHEIAHAIAGHSAERMSQQMVSQGIGVAGNVALSKNSKTQSVFNTLYGVGTPLVMLNYSRNQELEADRLGLIFMAMAGYNPQSATTFWQRMATASQGSQKPPEFLSTHPSDATRIAQIQRSIPEAQKYYKSTTGKPIK</sequence>
<dbReference type="OrthoDB" id="9810445at2"/>
<dbReference type="Pfam" id="PF01435">
    <property type="entry name" value="Peptidase_M48"/>
    <property type="match status" value="1"/>
</dbReference>
<feature type="signal peptide" evidence="7">
    <location>
        <begin position="1"/>
        <end position="20"/>
    </location>
</feature>
<proteinExistence type="inferred from homology"/>
<feature type="chain" id="PRO_5013790027" evidence="7">
    <location>
        <begin position="21"/>
        <end position="275"/>
    </location>
</feature>
<evidence type="ECO:0000259" key="8">
    <source>
        <dbReference type="Pfam" id="PF01435"/>
    </source>
</evidence>
<dbReference type="PROSITE" id="PS51257">
    <property type="entry name" value="PROKAR_LIPOPROTEIN"/>
    <property type="match status" value="1"/>
</dbReference>
<dbReference type="Gene3D" id="3.30.2010.10">
    <property type="entry name" value="Metalloproteases ('zincins'), catalytic domain"/>
    <property type="match status" value="1"/>
</dbReference>
<keyword evidence="7" id="KW-0732">Signal</keyword>
<feature type="domain" description="Peptidase M48" evidence="8">
    <location>
        <begin position="93"/>
        <end position="257"/>
    </location>
</feature>
<dbReference type="EMBL" id="CP024091">
    <property type="protein sequence ID" value="ATP55035.1"/>
    <property type="molecule type" value="Genomic_DNA"/>
</dbReference>
<evidence type="ECO:0000256" key="2">
    <source>
        <dbReference type="ARBA" id="ARBA00022723"/>
    </source>
</evidence>
<dbReference type="AlphaFoldDB" id="A0A2D1U091"/>
<dbReference type="PANTHER" id="PTHR22726">
    <property type="entry name" value="METALLOENDOPEPTIDASE OMA1"/>
    <property type="match status" value="1"/>
</dbReference>
<dbReference type="PANTHER" id="PTHR22726:SF1">
    <property type="entry name" value="METALLOENDOPEPTIDASE OMA1, MITOCHONDRIAL"/>
    <property type="match status" value="1"/>
</dbReference>
<evidence type="ECO:0000256" key="1">
    <source>
        <dbReference type="ARBA" id="ARBA00022670"/>
    </source>
</evidence>
<protein>
    <submittedName>
        <fullName evidence="9">Peptidase M48</fullName>
    </submittedName>
</protein>
<dbReference type="KEGG" id="pgs:CPT03_00415"/>
<evidence type="ECO:0000256" key="6">
    <source>
        <dbReference type="RuleBase" id="RU003983"/>
    </source>
</evidence>
<keyword evidence="1 6" id="KW-0645">Protease</keyword>
<dbReference type="GO" id="GO:0016020">
    <property type="term" value="C:membrane"/>
    <property type="evidence" value="ECO:0007669"/>
    <property type="project" value="TreeGrafter"/>
</dbReference>
<comment type="cofactor">
    <cofactor evidence="6">
        <name>Zn(2+)</name>
        <dbReference type="ChEBI" id="CHEBI:29105"/>
    </cofactor>
    <text evidence="6">Binds 1 zinc ion per subunit.</text>
</comment>
<keyword evidence="5 6" id="KW-0482">Metalloprotease</keyword>